<dbReference type="EMBL" id="SNRW01003677">
    <property type="protein sequence ID" value="KAA6389203.1"/>
    <property type="molecule type" value="Genomic_DNA"/>
</dbReference>
<dbReference type="AlphaFoldDB" id="A0A5J4W3W9"/>
<organism evidence="1 2">
    <name type="scientific">Streblomastix strix</name>
    <dbReference type="NCBI Taxonomy" id="222440"/>
    <lineage>
        <taxon>Eukaryota</taxon>
        <taxon>Metamonada</taxon>
        <taxon>Preaxostyla</taxon>
        <taxon>Oxymonadida</taxon>
        <taxon>Streblomastigidae</taxon>
        <taxon>Streblomastix</taxon>
    </lineage>
</organism>
<protein>
    <submittedName>
        <fullName evidence="1">Uncharacterized protein</fullName>
    </submittedName>
</protein>
<comment type="caution">
    <text evidence="1">The sequence shown here is derived from an EMBL/GenBank/DDBJ whole genome shotgun (WGS) entry which is preliminary data.</text>
</comment>
<gene>
    <name evidence="1" type="ORF">EZS28_015271</name>
</gene>
<sequence length="80" mass="8783">MSVFPVAVRIVAVISFSDLRGLGQMRASLALVDYCVSAALCASPSRWLLLRVFQLLPLALLTVLPRKNRFAVFPVQIAKP</sequence>
<evidence type="ECO:0000313" key="2">
    <source>
        <dbReference type="Proteomes" id="UP000324800"/>
    </source>
</evidence>
<accession>A0A5J4W3W9</accession>
<dbReference type="Proteomes" id="UP000324800">
    <property type="component" value="Unassembled WGS sequence"/>
</dbReference>
<evidence type="ECO:0000313" key="1">
    <source>
        <dbReference type="EMBL" id="KAA6389203.1"/>
    </source>
</evidence>
<proteinExistence type="predicted"/>
<reference evidence="1 2" key="1">
    <citation type="submission" date="2019-03" db="EMBL/GenBank/DDBJ databases">
        <title>Single cell metagenomics reveals metabolic interactions within the superorganism composed of flagellate Streblomastix strix and complex community of Bacteroidetes bacteria on its surface.</title>
        <authorList>
            <person name="Treitli S.C."/>
            <person name="Kolisko M."/>
            <person name="Husnik F."/>
            <person name="Keeling P."/>
            <person name="Hampl V."/>
        </authorList>
    </citation>
    <scope>NUCLEOTIDE SEQUENCE [LARGE SCALE GENOMIC DNA]</scope>
    <source>
        <strain evidence="1">ST1C</strain>
    </source>
</reference>
<name>A0A5J4W3W9_9EUKA</name>